<dbReference type="GO" id="GO:0022824">
    <property type="term" value="F:transmitter-gated monoatomic ion channel activity"/>
    <property type="evidence" value="ECO:0007669"/>
    <property type="project" value="UniProtKB-ARBA"/>
</dbReference>
<keyword evidence="5 18" id="KW-1133">Transmembrane helix</keyword>
<dbReference type="Pfam" id="PF10613">
    <property type="entry name" value="Lig_chan-Glu_bd"/>
    <property type="match status" value="1"/>
</dbReference>
<dbReference type="InterPro" id="IPR001320">
    <property type="entry name" value="Iontro_rcpt_C"/>
</dbReference>
<evidence type="ECO:0000313" key="22">
    <source>
        <dbReference type="EMBL" id="CAH1778406.1"/>
    </source>
</evidence>
<feature type="site" description="Interaction with the cone snail toxin Con-ikot-ikot" evidence="16">
    <location>
        <position position="697"/>
    </location>
</feature>
<feature type="transmembrane region" description="Helical" evidence="18">
    <location>
        <begin position="566"/>
        <end position="585"/>
    </location>
</feature>
<gene>
    <name evidence="22" type="ORF">OFUS_LOCUS5332</name>
</gene>
<evidence type="ECO:0000256" key="17">
    <source>
        <dbReference type="PIRSR" id="PIRSR601508-3"/>
    </source>
</evidence>
<keyword evidence="8 18" id="KW-0472">Membrane</keyword>
<keyword evidence="3 18" id="KW-0812">Transmembrane</keyword>
<feature type="binding site" evidence="15">
    <location>
        <position position="520"/>
    </location>
    <ligand>
        <name>L-glutamate</name>
        <dbReference type="ChEBI" id="CHEBI:29985"/>
    </ligand>
</feature>
<evidence type="ECO:0000256" key="7">
    <source>
        <dbReference type="ARBA" id="ARBA00023065"/>
    </source>
</evidence>
<feature type="binding site" evidence="15">
    <location>
        <position position="522"/>
    </location>
    <ligand>
        <name>L-glutamate</name>
        <dbReference type="ChEBI" id="CHEBI:29985"/>
    </ligand>
</feature>
<feature type="binding site" evidence="15">
    <location>
        <position position="741"/>
    </location>
    <ligand>
        <name>L-glutamate</name>
        <dbReference type="ChEBI" id="CHEBI:29985"/>
    </ligand>
</feature>
<comment type="subcellular location">
    <subcellularLocation>
        <location evidence="14">Postsynaptic cell membrane</location>
        <topology evidence="14">Multi-pass membrane protein</topology>
    </subcellularLocation>
</comment>
<organism evidence="22 23">
    <name type="scientific">Owenia fusiformis</name>
    <name type="common">Polychaete worm</name>
    <dbReference type="NCBI Taxonomy" id="6347"/>
    <lineage>
        <taxon>Eukaryota</taxon>
        <taxon>Metazoa</taxon>
        <taxon>Spiralia</taxon>
        <taxon>Lophotrochozoa</taxon>
        <taxon>Annelida</taxon>
        <taxon>Polychaeta</taxon>
        <taxon>Sedentaria</taxon>
        <taxon>Canalipalpata</taxon>
        <taxon>Sabellida</taxon>
        <taxon>Oweniida</taxon>
        <taxon>Oweniidae</taxon>
        <taxon>Owenia</taxon>
    </lineage>
</organism>
<sequence>MLEKTLFFPVIFSALFIQQITAQPEYPIGAIFDTTEDAQRAEQFFNFSVEYYKKQEGIRTTFVQRIERIYRQESFEISKKLCILLRNGMFALFGITNSRHIIDSYSETFHMPYISPSLPRLNSNSRYLLHMRPLYSQAMIDVIHHYGWTSLSLIYDSDEALSRLDMLYQASDEKNIELSVDLKRISDPNDAYETLRHVDSLAHASTRYIVLDLTSEEAVSSVLQQIRDLGMNRGNYHYLIAGLTIDQDELRGFRHGGVNITAFRLIDLKNREIAKFYDKFQKAIGSKSKKSKQIKKGKVLKMQSALMVDSMNAFVYAMGTLDTGKFRGTIRRRKFYNNGSEGISCAGSLASSTVSPWEHGEYIMEALKKVKLQGLSGHVEFDKNGFRKNYTLDVIGVSLKTGPEVIGSWNDQTGLSLAPVTAVNDDIISNLANKTLRVTTILTPPYASLREQDATEDQYVGNDRYEGYCIELAAELAAHVGFKYEIIPVADEKYGAVENGTWNGMVGELIDKVADMAIAPLTISSQRERVIDFSKPFMSLGISIMIKKPEKQKPGVFSFMDPLSTEIWMCIVFSFIGVSVVMFLVSRFSPYEWHLEERVTGMTVSNDFTMFNSLWFSLGALMQQGSDISPRSISGRIAGSVWWFFTLITISSYTANLAAFLTVERMVSPIESADDLARQSEIAYGTVDSGSTKEFFKNSKLDIYKKMWTVMNTSSDVFVPNTQAGVDKVRKSKGKYAFLLESSMNDYHNQRKPCNTMIVGGNLDDKGYGIATPLNSNLREKISLAVLQLREKGVLAKLQKKWWFDKGECGHSDVKGSTQNALTLSNVAGIFYILIGGLGLSMVVSLLEFFYKSKTEARKRKTSLSSAMKTKARLSIRGSSETENGGYMYSPPQYKETLGYNTHTEV</sequence>
<dbReference type="Gene3D" id="3.40.190.10">
    <property type="entry name" value="Periplasmic binding protein-like II"/>
    <property type="match status" value="2"/>
</dbReference>
<dbReference type="PANTHER" id="PTHR18966">
    <property type="entry name" value="IONOTROPIC GLUTAMATE RECEPTOR"/>
    <property type="match status" value="1"/>
</dbReference>
<evidence type="ECO:0000256" key="19">
    <source>
        <dbReference type="SAM" id="SignalP"/>
    </source>
</evidence>
<dbReference type="SUPFAM" id="SSF81324">
    <property type="entry name" value="Voltage-gated potassium channels"/>
    <property type="match status" value="1"/>
</dbReference>
<dbReference type="FunFam" id="3.40.190.10:FF:000001">
    <property type="entry name" value="Glutamate receptor ionotropic, kainate 2"/>
    <property type="match status" value="1"/>
</dbReference>
<feature type="domain" description="Ionotropic glutamate receptor L-glutamate and glycine-binding" evidence="21">
    <location>
        <begin position="445"/>
        <end position="511"/>
    </location>
</feature>
<feature type="chain" id="PRO_5035751640" description="Glutamate receptor" evidence="19">
    <location>
        <begin position="23"/>
        <end position="906"/>
    </location>
</feature>
<keyword evidence="1" id="KW-0813">Transport</keyword>
<dbReference type="FunFam" id="1.10.287.70:FF:000067">
    <property type="entry name" value="glutamate receptor 2 isoform X1"/>
    <property type="match status" value="1"/>
</dbReference>
<dbReference type="PRINTS" id="PR00177">
    <property type="entry name" value="NMDARECEPTOR"/>
</dbReference>
<dbReference type="Gene3D" id="1.10.287.70">
    <property type="match status" value="1"/>
</dbReference>
<evidence type="ECO:0000256" key="15">
    <source>
        <dbReference type="PIRSR" id="PIRSR601508-1"/>
    </source>
</evidence>
<dbReference type="Gene3D" id="3.40.50.2300">
    <property type="match status" value="2"/>
</dbReference>
<dbReference type="OrthoDB" id="5984008at2759"/>
<dbReference type="GO" id="GO:0007166">
    <property type="term" value="P:cell surface receptor signaling pathway"/>
    <property type="evidence" value="ECO:0007669"/>
    <property type="project" value="UniProtKB-ARBA"/>
</dbReference>
<keyword evidence="6" id="KW-0770">Synapse</keyword>
<dbReference type="InterPro" id="IPR001508">
    <property type="entry name" value="Iono_Glu_rcpt_met"/>
</dbReference>
<evidence type="ECO:0000256" key="3">
    <source>
        <dbReference type="ARBA" id="ARBA00022692"/>
    </source>
</evidence>
<dbReference type="InterPro" id="IPR015683">
    <property type="entry name" value="Ionotropic_Glu_rcpt"/>
</dbReference>
<dbReference type="SMART" id="SM00079">
    <property type="entry name" value="PBPe"/>
    <property type="match status" value="1"/>
</dbReference>
<keyword evidence="10" id="KW-0325">Glycoprotein</keyword>
<dbReference type="SMART" id="SM00918">
    <property type="entry name" value="Lig_chan-Glu_bd"/>
    <property type="match status" value="1"/>
</dbReference>
<dbReference type="EMBL" id="CAIIXF020000002">
    <property type="protein sequence ID" value="CAH1778406.1"/>
    <property type="molecule type" value="Genomic_DNA"/>
</dbReference>
<dbReference type="FunFam" id="3.40.190.10:FF:000087">
    <property type="entry name" value="glutamate receptor 4 isoform X2"/>
    <property type="match status" value="1"/>
</dbReference>
<evidence type="ECO:0000256" key="6">
    <source>
        <dbReference type="ARBA" id="ARBA00023018"/>
    </source>
</evidence>
<dbReference type="Proteomes" id="UP000749559">
    <property type="component" value="Unassembled WGS sequence"/>
</dbReference>
<dbReference type="SUPFAM" id="SSF53850">
    <property type="entry name" value="Periplasmic binding protein-like II"/>
    <property type="match status" value="1"/>
</dbReference>
<dbReference type="Pfam" id="PF00060">
    <property type="entry name" value="Lig_chan"/>
    <property type="match status" value="1"/>
</dbReference>
<comment type="caution">
    <text evidence="22">The sequence shown here is derived from an EMBL/GenBank/DDBJ whole genome shotgun (WGS) entry which is preliminary data.</text>
</comment>
<dbReference type="InterPro" id="IPR028082">
    <property type="entry name" value="Peripla_BP_I"/>
</dbReference>
<evidence type="ECO:0000313" key="23">
    <source>
        <dbReference type="Proteomes" id="UP000749559"/>
    </source>
</evidence>
<evidence type="ECO:0000256" key="12">
    <source>
        <dbReference type="ARBA" id="ARBA00023286"/>
    </source>
</evidence>
<evidence type="ECO:0000256" key="13">
    <source>
        <dbReference type="ARBA" id="ARBA00023303"/>
    </source>
</evidence>
<feature type="signal peptide" evidence="19">
    <location>
        <begin position="1"/>
        <end position="22"/>
    </location>
</feature>
<dbReference type="AlphaFoldDB" id="A0A8S4NC69"/>
<dbReference type="GO" id="GO:0045211">
    <property type="term" value="C:postsynaptic membrane"/>
    <property type="evidence" value="ECO:0007669"/>
    <property type="project" value="UniProtKB-SubCell"/>
</dbReference>
<evidence type="ECO:0000256" key="18">
    <source>
        <dbReference type="SAM" id="Phobius"/>
    </source>
</evidence>
<evidence type="ECO:0000256" key="14">
    <source>
        <dbReference type="ARBA" id="ARBA00034104"/>
    </source>
</evidence>
<evidence type="ECO:0000256" key="2">
    <source>
        <dbReference type="ARBA" id="ARBA00022475"/>
    </source>
</evidence>
<accession>A0A8S4NC69</accession>
<evidence type="ECO:0000256" key="1">
    <source>
        <dbReference type="ARBA" id="ARBA00022448"/>
    </source>
</evidence>
<feature type="site" description="Crucial to convey clamshell closure to channel opening" evidence="16">
    <location>
        <position position="670"/>
    </location>
</feature>
<evidence type="ECO:0000256" key="9">
    <source>
        <dbReference type="ARBA" id="ARBA00023170"/>
    </source>
</evidence>
<feature type="binding site" evidence="15">
    <location>
        <position position="692"/>
    </location>
    <ligand>
        <name>L-glutamate</name>
        <dbReference type="ChEBI" id="CHEBI:29985"/>
    </ligand>
</feature>
<keyword evidence="13" id="KW-0407">Ion channel</keyword>
<keyword evidence="4 19" id="KW-0732">Signal</keyword>
<dbReference type="SUPFAM" id="SSF53822">
    <property type="entry name" value="Periplasmic binding protein-like I"/>
    <property type="match status" value="1"/>
</dbReference>
<evidence type="ECO:0000259" key="20">
    <source>
        <dbReference type="SMART" id="SM00079"/>
    </source>
</evidence>
<dbReference type="InterPro" id="IPR001828">
    <property type="entry name" value="ANF_lig-bd_rcpt"/>
</dbReference>
<keyword evidence="11" id="KW-0628">Postsynaptic cell membrane</keyword>
<feature type="transmembrane region" description="Helical" evidence="18">
    <location>
        <begin position="641"/>
        <end position="663"/>
    </location>
</feature>
<evidence type="ECO:0000256" key="10">
    <source>
        <dbReference type="ARBA" id="ARBA00023180"/>
    </source>
</evidence>
<dbReference type="CDD" id="cd06380">
    <property type="entry name" value="PBP1_iGluR_AMPA"/>
    <property type="match status" value="1"/>
</dbReference>
<feature type="disulfide bond" evidence="17">
    <location>
        <begin position="754"/>
        <end position="809"/>
    </location>
</feature>
<dbReference type="InterPro" id="IPR019594">
    <property type="entry name" value="Glu/Gly-bd"/>
</dbReference>
<proteinExistence type="predicted"/>
<feature type="transmembrane region" description="Helical" evidence="18">
    <location>
        <begin position="829"/>
        <end position="851"/>
    </location>
</feature>
<keyword evidence="7" id="KW-0406">Ion transport</keyword>
<dbReference type="Pfam" id="PF01094">
    <property type="entry name" value="ANF_receptor"/>
    <property type="match status" value="1"/>
</dbReference>
<keyword evidence="23" id="KW-1185">Reference proteome</keyword>
<keyword evidence="2" id="KW-1003">Cell membrane</keyword>
<evidence type="ECO:0008006" key="24">
    <source>
        <dbReference type="Google" id="ProtNLM"/>
    </source>
</evidence>
<reference evidence="22" key="1">
    <citation type="submission" date="2022-03" db="EMBL/GenBank/DDBJ databases">
        <authorList>
            <person name="Martin C."/>
        </authorList>
    </citation>
    <scope>NUCLEOTIDE SEQUENCE</scope>
</reference>
<evidence type="ECO:0000256" key="8">
    <source>
        <dbReference type="ARBA" id="ARBA00023136"/>
    </source>
</evidence>
<keyword evidence="9" id="KW-0675">Receptor</keyword>
<name>A0A8S4NC69_OWEFU</name>
<evidence type="ECO:0000256" key="16">
    <source>
        <dbReference type="PIRSR" id="PIRSR601508-2"/>
    </source>
</evidence>
<keyword evidence="12" id="KW-1071">Ligand-gated ion channel</keyword>
<feature type="binding site" evidence="15">
    <location>
        <position position="527"/>
    </location>
    <ligand>
        <name>L-glutamate</name>
        <dbReference type="ChEBI" id="CHEBI:29985"/>
    </ligand>
</feature>
<evidence type="ECO:0000259" key="21">
    <source>
        <dbReference type="SMART" id="SM00918"/>
    </source>
</evidence>
<evidence type="ECO:0000256" key="11">
    <source>
        <dbReference type="ARBA" id="ARBA00023257"/>
    </source>
</evidence>
<feature type="binding site" evidence="15">
    <location>
        <position position="691"/>
    </location>
    <ligand>
        <name>L-glutamate</name>
        <dbReference type="ChEBI" id="CHEBI:29985"/>
    </ligand>
</feature>
<keyword evidence="17" id="KW-1015">Disulfide bond</keyword>
<evidence type="ECO:0000256" key="4">
    <source>
        <dbReference type="ARBA" id="ARBA00022729"/>
    </source>
</evidence>
<protein>
    <recommendedName>
        <fullName evidence="24">Glutamate receptor</fullName>
    </recommendedName>
</protein>
<evidence type="ECO:0000256" key="5">
    <source>
        <dbReference type="ARBA" id="ARBA00022989"/>
    </source>
</evidence>
<feature type="domain" description="Ionotropic glutamate receptor C-terminal" evidence="20">
    <location>
        <begin position="435"/>
        <end position="805"/>
    </location>
</feature>